<comment type="caution">
    <text evidence="4">The sequence shown here is derived from an EMBL/GenBank/DDBJ whole genome shotgun (WGS) entry which is preliminary data.</text>
</comment>
<gene>
    <name evidence="4" type="ORF">NYP16_07575</name>
</gene>
<feature type="transmembrane region" description="Helical" evidence="2">
    <location>
        <begin position="135"/>
        <end position="157"/>
    </location>
</feature>
<dbReference type="InterPro" id="IPR026037">
    <property type="entry name" value="PgpA"/>
</dbReference>
<dbReference type="RefSeq" id="WP_274943504.1">
    <property type="nucleotide sequence ID" value="NZ_JANWOI010000002.1"/>
</dbReference>
<keyword evidence="5" id="KW-1185">Reference proteome</keyword>
<dbReference type="EMBL" id="JANWOI010000002">
    <property type="protein sequence ID" value="MDA5193810.1"/>
    <property type="molecule type" value="Genomic_DNA"/>
</dbReference>
<sequence length="158" mass="16708">MTERPPLNSPDTLIATWFGAGYLPKAPGTWGSLAALPCGFVIAYFGGMPALLIAAILLFPLGVWAASRYGQRVGVSDPGAIVVDEVVGQWLALLPILSHGILGYALAFAAFRLFDILKPWPVGMLDRRLKGGLGVMMDDVAAGLMAAILIWGVAYVLP</sequence>
<keyword evidence="1" id="KW-1003">Cell membrane</keyword>
<dbReference type="EC" id="3.1.3.27" evidence="1"/>
<keyword evidence="1" id="KW-1208">Phospholipid metabolism</keyword>
<evidence type="ECO:0000313" key="5">
    <source>
        <dbReference type="Proteomes" id="UP001141619"/>
    </source>
</evidence>
<reference evidence="4" key="1">
    <citation type="submission" date="2022-08" db="EMBL/GenBank/DDBJ databases">
        <authorList>
            <person name="Vandamme P."/>
            <person name="Hettiarachchi A."/>
            <person name="Peeters C."/>
            <person name="Cnockaert M."/>
            <person name="Carlier A."/>
        </authorList>
    </citation>
    <scope>NUCLEOTIDE SEQUENCE</scope>
    <source>
        <strain evidence="4">LMG 31809</strain>
    </source>
</reference>
<dbReference type="Proteomes" id="UP001141619">
    <property type="component" value="Unassembled WGS sequence"/>
</dbReference>
<keyword evidence="1 2" id="KW-0812">Transmembrane</keyword>
<keyword evidence="1" id="KW-0479">Metal-binding</keyword>
<dbReference type="PANTHER" id="PTHR36305:SF1">
    <property type="entry name" value="PHOSPHATIDYLGLYCEROPHOSPHATASE A"/>
    <property type="match status" value="1"/>
</dbReference>
<evidence type="ECO:0000256" key="1">
    <source>
        <dbReference type="PIRNR" id="PIRNR006162"/>
    </source>
</evidence>
<dbReference type="AlphaFoldDB" id="A0A9X3TY20"/>
<reference evidence="4" key="2">
    <citation type="journal article" date="2023" name="Syst. Appl. Microbiol.">
        <title>Govania unica gen. nov., sp. nov., a rare biosphere bacterium that represents a novel family in the class Alphaproteobacteria.</title>
        <authorList>
            <person name="Vandamme P."/>
            <person name="Peeters C."/>
            <person name="Hettiarachchi A."/>
            <person name="Cnockaert M."/>
            <person name="Carlier A."/>
        </authorList>
    </citation>
    <scope>NUCLEOTIDE SEQUENCE</scope>
    <source>
        <strain evidence="4">LMG 31809</strain>
    </source>
</reference>
<feature type="transmembrane region" description="Helical" evidence="2">
    <location>
        <begin position="50"/>
        <end position="70"/>
    </location>
</feature>
<evidence type="ECO:0000313" key="4">
    <source>
        <dbReference type="EMBL" id="MDA5193810.1"/>
    </source>
</evidence>
<dbReference type="SUPFAM" id="SSF101307">
    <property type="entry name" value="YutG-like"/>
    <property type="match status" value="1"/>
</dbReference>
<keyword evidence="1" id="KW-0442">Lipid degradation</keyword>
<dbReference type="GO" id="GO:0046872">
    <property type="term" value="F:metal ion binding"/>
    <property type="evidence" value="ECO:0007669"/>
    <property type="project" value="UniProtKB-KW"/>
</dbReference>
<keyword evidence="2" id="KW-1133">Transmembrane helix</keyword>
<dbReference type="PANTHER" id="PTHR36305">
    <property type="entry name" value="PHOSPHATIDYLGLYCEROPHOSPHATASE A"/>
    <property type="match status" value="1"/>
</dbReference>
<comment type="cofactor">
    <cofactor evidence="1">
        <name>Mg(2+)</name>
        <dbReference type="ChEBI" id="CHEBI:18420"/>
    </cofactor>
</comment>
<evidence type="ECO:0000259" key="3">
    <source>
        <dbReference type="Pfam" id="PF04608"/>
    </source>
</evidence>
<dbReference type="GO" id="GO:0009395">
    <property type="term" value="P:phospholipid catabolic process"/>
    <property type="evidence" value="ECO:0007669"/>
    <property type="project" value="UniProtKB-KW"/>
</dbReference>
<evidence type="ECO:0000256" key="2">
    <source>
        <dbReference type="SAM" id="Phobius"/>
    </source>
</evidence>
<keyword evidence="1" id="KW-0595">Phospholipid degradation</keyword>
<comment type="function">
    <text evidence="1">Lipid phosphatase which dephosphorylates phosphatidylglycerophosphate (PGP) to phosphatidylglycerol (PG).</text>
</comment>
<dbReference type="InterPro" id="IPR036681">
    <property type="entry name" value="PgpA-like_sf"/>
</dbReference>
<proteinExistence type="predicted"/>
<feature type="transmembrane region" description="Helical" evidence="2">
    <location>
        <begin position="90"/>
        <end position="114"/>
    </location>
</feature>
<keyword evidence="1" id="KW-0443">Lipid metabolism</keyword>
<dbReference type="Pfam" id="PF04608">
    <property type="entry name" value="PgpA"/>
    <property type="match status" value="1"/>
</dbReference>
<organism evidence="4 5">
    <name type="scientific">Govanella unica</name>
    <dbReference type="NCBI Taxonomy" id="2975056"/>
    <lineage>
        <taxon>Bacteria</taxon>
        <taxon>Pseudomonadati</taxon>
        <taxon>Pseudomonadota</taxon>
        <taxon>Alphaproteobacteria</taxon>
        <taxon>Emcibacterales</taxon>
        <taxon>Govanellaceae</taxon>
        <taxon>Govanella</taxon>
    </lineage>
</organism>
<comment type="catalytic activity">
    <reaction evidence="1">
        <text>a 1,2-diacyl-sn-glycero-3-phospho-(1'-sn-glycero-3'-phosphate) + H2O = a 1,2-diacyl-sn-glycero-3-phospho-(1'-sn-glycerol) + phosphate</text>
        <dbReference type="Rhea" id="RHEA:33751"/>
        <dbReference type="ChEBI" id="CHEBI:15377"/>
        <dbReference type="ChEBI" id="CHEBI:43474"/>
        <dbReference type="ChEBI" id="CHEBI:60110"/>
        <dbReference type="ChEBI" id="CHEBI:64716"/>
        <dbReference type="EC" id="3.1.3.27"/>
    </reaction>
</comment>
<dbReference type="GO" id="GO:0008962">
    <property type="term" value="F:phosphatidylglycerophosphatase activity"/>
    <property type="evidence" value="ECO:0007669"/>
    <property type="project" value="UniProtKB-EC"/>
</dbReference>
<protein>
    <recommendedName>
        <fullName evidence="1">Phosphatidylglycerophosphatase A</fullName>
        <ecNumber evidence="1">3.1.3.27</ecNumber>
    </recommendedName>
    <alternativeName>
        <fullName evidence="1">Phosphatidylglycerolphosphate phosphatase A</fullName>
    </alternativeName>
</protein>
<keyword evidence="1" id="KW-0997">Cell inner membrane</keyword>
<keyword evidence="1" id="KW-0460">Magnesium</keyword>
<keyword evidence="1 2" id="KW-0472">Membrane</keyword>
<keyword evidence="1" id="KW-0378">Hydrolase</keyword>
<comment type="pathway">
    <text evidence="1">Phospholipid metabolism; phosphatidylglycerol biosynthesis; phosphatidylglycerol from CDP-diacylglycerol: step 2/2.</text>
</comment>
<name>A0A9X3TY20_9PROT</name>
<dbReference type="CDD" id="cd06971">
    <property type="entry name" value="PgpA"/>
    <property type="match status" value="1"/>
</dbReference>
<accession>A0A9X3TY20</accession>
<dbReference type="InterPro" id="IPR007686">
    <property type="entry name" value="YutG/PgpA"/>
</dbReference>
<feature type="domain" description="YutG/PgpA" evidence="3">
    <location>
        <begin position="13"/>
        <end position="153"/>
    </location>
</feature>
<comment type="subcellular location">
    <subcellularLocation>
        <location evidence="1">Cell inner membrane</location>
        <topology evidence="1">Multi-pass membrane protein</topology>
    </subcellularLocation>
</comment>
<dbReference type="GO" id="GO:0005886">
    <property type="term" value="C:plasma membrane"/>
    <property type="evidence" value="ECO:0007669"/>
    <property type="project" value="UniProtKB-SubCell"/>
</dbReference>
<dbReference type="PIRSF" id="PIRSF006162">
    <property type="entry name" value="PgpA"/>
    <property type="match status" value="1"/>
</dbReference>